<dbReference type="SUPFAM" id="SSF49401">
    <property type="entry name" value="Bacterial adhesins"/>
    <property type="match status" value="1"/>
</dbReference>
<feature type="compositionally biased region" description="Basic and acidic residues" evidence="5">
    <location>
        <begin position="959"/>
        <end position="968"/>
    </location>
</feature>
<dbReference type="InterPro" id="IPR047589">
    <property type="entry name" value="DUF11_rpt"/>
</dbReference>
<dbReference type="Gene3D" id="2.60.40.740">
    <property type="match status" value="1"/>
</dbReference>
<proteinExistence type="predicted"/>
<dbReference type="InterPro" id="IPR008966">
    <property type="entry name" value="Adhesion_dom_sf"/>
</dbReference>
<name>A0A4P2PT66_SORCE</name>
<feature type="compositionally biased region" description="Acidic residues" evidence="5">
    <location>
        <begin position="543"/>
        <end position="560"/>
    </location>
</feature>
<feature type="compositionally biased region" description="Basic and acidic residues" evidence="5">
    <location>
        <begin position="789"/>
        <end position="813"/>
    </location>
</feature>
<evidence type="ECO:0000256" key="3">
    <source>
        <dbReference type="ARBA" id="ARBA00022729"/>
    </source>
</evidence>
<dbReference type="EMBL" id="CP012670">
    <property type="protein sequence ID" value="AUX19631.1"/>
    <property type="molecule type" value="Genomic_DNA"/>
</dbReference>
<feature type="compositionally biased region" description="Basic and acidic residues" evidence="5">
    <location>
        <begin position="667"/>
        <end position="677"/>
    </location>
</feature>
<feature type="compositionally biased region" description="Basic and acidic residues" evidence="5">
    <location>
        <begin position="1198"/>
        <end position="1212"/>
    </location>
</feature>
<dbReference type="RefSeq" id="WP_129344235.1">
    <property type="nucleotide sequence ID" value="NZ_CP012670.1"/>
</dbReference>
<evidence type="ECO:0000256" key="4">
    <source>
        <dbReference type="ARBA" id="ARBA00022837"/>
    </source>
</evidence>
<comment type="subcellular location">
    <subcellularLocation>
        <location evidence="1">Secreted</location>
    </subcellularLocation>
</comment>
<evidence type="ECO:0000256" key="1">
    <source>
        <dbReference type="ARBA" id="ARBA00004613"/>
    </source>
</evidence>
<feature type="compositionally biased region" description="Basic and acidic residues" evidence="5">
    <location>
        <begin position="1131"/>
        <end position="1150"/>
    </location>
</feature>
<evidence type="ECO:0000313" key="9">
    <source>
        <dbReference type="Proteomes" id="UP000295781"/>
    </source>
</evidence>
<feature type="compositionally biased region" description="Basic and acidic residues" evidence="5">
    <location>
        <begin position="1165"/>
        <end position="1186"/>
    </location>
</feature>
<feature type="compositionally biased region" description="Acidic residues" evidence="5">
    <location>
        <begin position="1063"/>
        <end position="1079"/>
    </location>
</feature>
<gene>
    <name evidence="8" type="ORF">SOCEGT47_000830</name>
</gene>
<feature type="domain" description="DUF11" evidence="7">
    <location>
        <begin position="379"/>
        <end position="500"/>
    </location>
</feature>
<feature type="region of interest" description="Disordered" evidence="5">
    <location>
        <begin position="497"/>
        <end position="560"/>
    </location>
</feature>
<sequence>MTKRLAITGLTGAALLGALSGIAGAAPSVPRAQVKQRGDFVLIGNTLAHDCFTGTPAPVVGNVGNCGAETSDSALDVYWRADSPFTGQAEASTTVLPSRARSTAVLDLPDGARVTHAYLYWAVSRTSGSAQLSATLARSGAGAFETTVTGTLSGEVAAALTHSQVVADVTSIVRARGEGAYQLGGILNAADLRGAYQAFAFAGWWMVVFYELPSAPARHLALLDALDSVLSTTMVEWRVSGFAVPPDAGQAKLGVIGYDGDDTTGDAILWNGTALSDAQNPANDFFNSTRSYLGAPVSVPGDLPQLTGGRYSMSGIDLDVVYVPTHLLTPSTREAIIRPVVSGGLDTYLLGGIVTSVPTLLPDLSTSSKAVFDLDGGGVKPGDTLEYTIVVTNSGNDEAAEVVLTDPLPAGVTYVPGSLEITTGPAPGSLTDEGDGDQGEYLENTREIRVRLGHGASGTSGGSLGVDETTTVRFRVRIDETTGGLISNQALLTAQSPEGDTVYEYPTDGNGMDPGAPPTDILVDSDGDGLSDGDEIAAGTDPNDADSDDDGIRDSDEELWDRDTDRDGLINALDVDSDNDGLLDGTEVGLTDCSGPGTDALAGHCAPDGDAGATTTDPLDADTDNGGVPDGSEDANLNGVLDAGETDPTAGRGADDNAGVDTDGDGLSDRLEQHIGTDPDDADSDDDGVQDGNEPNPTDDHDGDGLLNALDVDSDDDGLFDGTELGLGCSGPGTDAAAGNCTPDGDAGATRTSPLDADTDRGGISDGSEDWDLDGVVDAGETDPGAGHGGDDSGTQDRDADGLGDLLEERLGTDPDDADSDDDGVRDGAEPNPAHDTDGDGRINALDVDSDNDGLFDGTELGLGCSDPGTDVDAGRCVADADAGLTRTSPVAADTDRGGVRDGSEDANLNGVADNGETDPTRGHGDDDGGNPDRDADGLSDALERHLGTDPGDSDTDDDGVRDGREPNPSDDTDGDGLINVRDVDSDDDGLFDGTELGLGCDDPGTDVDAGHCTPDADAATTTSAVHRDSDRGGATDGSEDADLNGAVDAGETDPTAGHADDDATTPDSDGDGLSDDLEVFLGSDPGDADSDDDGLLDGDEPNPSDDGDGDDLPGVLDADSDGDGLFDGTEAGKDCSHADTDAGAERCTPDADGGLSTTSVVDPDTDRGGIRDGEEDLNHDGKVDEGETDPNDAGDDAGDRDGDGLSNREETALGTDPDDADSDDDGVIDGEEVAAGEDTDEDGKINALDPDSDDDGLFDGTELGEDCSHPDTNPAAGTCVADGDSGETTTDPTNRDTDGGGVIDGEEDADHDGVIDDGERDPNDPADDSEPTGCEQDSQCGSGRVCDPETRQCVPGCRNPDGSIGACPTEEEEEVPGAGVVVQGGGCACAVGADGDSGRSAPWALLAAGACAAALHRRGRRR</sequence>
<feature type="compositionally biased region" description="Acidic residues" evidence="5">
    <location>
        <begin position="1187"/>
        <end position="1197"/>
    </location>
</feature>
<evidence type="ECO:0000256" key="6">
    <source>
        <dbReference type="SAM" id="SignalP"/>
    </source>
</evidence>
<feature type="compositionally biased region" description="Acidic residues" evidence="5">
    <location>
        <begin position="1305"/>
        <end position="1331"/>
    </location>
</feature>
<accession>A0A4P2PT66</accession>
<protein>
    <submittedName>
        <fullName evidence="8">Cell surface SD repeat-containing protein</fullName>
    </submittedName>
</protein>
<reference evidence="8 9" key="1">
    <citation type="submission" date="2015-09" db="EMBL/GenBank/DDBJ databases">
        <title>Sorangium comparison.</title>
        <authorList>
            <person name="Zaburannyi N."/>
            <person name="Bunk B."/>
            <person name="Overmann J."/>
            <person name="Mueller R."/>
        </authorList>
    </citation>
    <scope>NUCLEOTIDE SEQUENCE [LARGE SCALE GENOMIC DNA]</scope>
    <source>
        <strain evidence="8 9">So ceGT47</strain>
    </source>
</reference>
<feature type="compositionally biased region" description="Acidic residues" evidence="5">
    <location>
        <begin position="1251"/>
        <end position="1266"/>
    </location>
</feature>
<feature type="compositionally biased region" description="Low complexity" evidence="5">
    <location>
        <begin position="606"/>
        <end position="618"/>
    </location>
</feature>
<evidence type="ECO:0000256" key="2">
    <source>
        <dbReference type="ARBA" id="ARBA00022525"/>
    </source>
</evidence>
<dbReference type="Proteomes" id="UP000295781">
    <property type="component" value="Chromosome"/>
</dbReference>
<feature type="region of interest" description="Disordered" evidence="5">
    <location>
        <begin position="419"/>
        <end position="439"/>
    </location>
</feature>
<keyword evidence="3 6" id="KW-0732">Signal</keyword>
<dbReference type="NCBIfam" id="TIGR01451">
    <property type="entry name" value="B_ant_repeat"/>
    <property type="match status" value="1"/>
</dbReference>
<dbReference type="PANTHER" id="PTHR37467:SF1">
    <property type="entry name" value="EXPORTED CALCIUM-BINDING GLYCOPROTEIN"/>
    <property type="match status" value="1"/>
</dbReference>
<feature type="compositionally biased region" description="Basic and acidic residues" evidence="5">
    <location>
        <begin position="823"/>
        <end position="841"/>
    </location>
</feature>
<evidence type="ECO:0000256" key="5">
    <source>
        <dbReference type="SAM" id="MobiDB-lite"/>
    </source>
</evidence>
<feature type="compositionally biased region" description="Basic and acidic residues" evidence="5">
    <location>
        <begin position="919"/>
        <end position="948"/>
    </location>
</feature>
<dbReference type="InterPro" id="IPR059100">
    <property type="entry name" value="TSP3_bac"/>
</dbReference>
<feature type="compositionally biased region" description="Acidic residues" evidence="5">
    <location>
        <begin position="1087"/>
        <end position="1112"/>
    </location>
</feature>
<organism evidence="8 9">
    <name type="scientific">Sorangium cellulosum</name>
    <name type="common">Polyangium cellulosum</name>
    <dbReference type="NCBI Taxonomy" id="56"/>
    <lineage>
        <taxon>Bacteria</taxon>
        <taxon>Pseudomonadati</taxon>
        <taxon>Myxococcota</taxon>
        <taxon>Polyangia</taxon>
        <taxon>Polyangiales</taxon>
        <taxon>Polyangiaceae</taxon>
        <taxon>Sorangium</taxon>
    </lineage>
</organism>
<feature type="compositionally biased region" description="Low complexity" evidence="5">
    <location>
        <begin position="1014"/>
        <end position="1025"/>
    </location>
</feature>
<feature type="compositionally biased region" description="Acidic residues" evidence="5">
    <location>
        <begin position="1217"/>
        <end position="1242"/>
    </location>
</feature>
<dbReference type="InterPro" id="IPR001434">
    <property type="entry name" value="OmcB-like_DUF11"/>
</dbReference>
<feature type="compositionally biased region" description="Acidic residues" evidence="5">
    <location>
        <begin position="523"/>
        <end position="535"/>
    </location>
</feature>
<dbReference type="OrthoDB" id="5495046at2"/>
<keyword evidence="4" id="KW-0106">Calcium</keyword>
<dbReference type="Pfam" id="PF01345">
    <property type="entry name" value="DUF11"/>
    <property type="match status" value="1"/>
</dbReference>
<feature type="chain" id="PRO_5020455674" evidence="6">
    <location>
        <begin position="26"/>
        <end position="1423"/>
    </location>
</feature>
<evidence type="ECO:0000313" key="8">
    <source>
        <dbReference type="EMBL" id="AUX19631.1"/>
    </source>
</evidence>
<feature type="signal peptide" evidence="6">
    <location>
        <begin position="1"/>
        <end position="25"/>
    </location>
</feature>
<feature type="compositionally biased region" description="Acidic residues" evidence="5">
    <location>
        <begin position="678"/>
        <end position="689"/>
    </location>
</feature>
<feature type="region of interest" description="Disordered" evidence="5">
    <location>
        <begin position="601"/>
        <end position="1346"/>
    </location>
</feature>
<dbReference type="InterPro" id="IPR053180">
    <property type="entry name" value="Ca-binding_acidic-repeat"/>
</dbReference>
<evidence type="ECO:0000259" key="7">
    <source>
        <dbReference type="Pfam" id="PF01345"/>
    </source>
</evidence>
<dbReference type="Pfam" id="PF18884">
    <property type="entry name" value="TSP3_bac"/>
    <property type="match status" value="5"/>
</dbReference>
<feature type="compositionally biased region" description="Basic and acidic residues" evidence="5">
    <location>
        <begin position="894"/>
        <end position="904"/>
    </location>
</feature>
<keyword evidence="2" id="KW-0964">Secreted</keyword>
<dbReference type="PANTHER" id="PTHR37467">
    <property type="entry name" value="EXPORTED CALCIUM-BINDING GLYCOPROTEIN-RELATED"/>
    <property type="match status" value="1"/>
</dbReference>